<dbReference type="AlphaFoldDB" id="B6HBL3"/>
<evidence type="ECO:0000313" key="1">
    <source>
        <dbReference type="EMBL" id="CAP94670.1"/>
    </source>
</evidence>
<dbReference type="VEuPathDB" id="FungiDB:PCH_Pc18g04460"/>
<dbReference type="Proteomes" id="UP000000724">
    <property type="component" value="Contig Pc00c18"/>
</dbReference>
<organism evidence="1 2">
    <name type="scientific">Penicillium rubens (strain ATCC 28089 / DSM 1075 / NRRL 1951 / Wisconsin 54-1255)</name>
    <name type="common">Penicillium chrysogenum</name>
    <dbReference type="NCBI Taxonomy" id="500485"/>
    <lineage>
        <taxon>Eukaryota</taxon>
        <taxon>Fungi</taxon>
        <taxon>Dikarya</taxon>
        <taxon>Ascomycota</taxon>
        <taxon>Pezizomycotina</taxon>
        <taxon>Eurotiomycetes</taxon>
        <taxon>Eurotiomycetidae</taxon>
        <taxon>Eurotiales</taxon>
        <taxon>Aspergillaceae</taxon>
        <taxon>Penicillium</taxon>
        <taxon>Penicillium chrysogenum species complex</taxon>
    </lineage>
</organism>
<sequence>MGLRTPAEDIIEQARCLDLARIEYKIMTARPIYFIQCEESRSSSMAACDFGSKYARAAEMITGQPQMYSILRTCIICNLSAKSNGLGASSRDNIGRLNLKQIFIIVSTEMARTFDGQPAVCTRTEPDIKMRGLMSFDMDAFVPNRDYELLRCLNNVRYVALNIRSGYWSYVKGTRSSLIVRSYFGSMD</sequence>
<accession>B6HBL3</accession>
<dbReference type="EMBL" id="AM920433">
    <property type="protein sequence ID" value="CAP94670.1"/>
    <property type="molecule type" value="Genomic_DNA"/>
</dbReference>
<protein>
    <submittedName>
        <fullName evidence="1">Uncharacterized protein</fullName>
    </submittedName>
</protein>
<gene>
    <name evidence="1" type="ORF">Pc18g04460</name>
    <name evidence="1" type="ORF">PCH_Pc18g04460</name>
</gene>
<reference evidence="1 2" key="1">
    <citation type="journal article" date="2008" name="Nat. Biotechnol.">
        <title>Genome sequencing and analysis of the filamentous fungus Penicillium chrysogenum.</title>
        <authorList>
            <person name="van den Berg M.A."/>
            <person name="Albang R."/>
            <person name="Albermann K."/>
            <person name="Badger J.H."/>
            <person name="Daran J.-M."/>
            <person name="Driessen A.J.M."/>
            <person name="Garcia-Estrada C."/>
            <person name="Fedorova N.D."/>
            <person name="Harris D.M."/>
            <person name="Heijne W.H.M."/>
            <person name="Joardar V.S."/>
            <person name="Kiel J.A.K.W."/>
            <person name="Kovalchuk A."/>
            <person name="Martin J.F."/>
            <person name="Nierman W.C."/>
            <person name="Nijland J.G."/>
            <person name="Pronk J.T."/>
            <person name="Roubos J.A."/>
            <person name="van der Klei I.J."/>
            <person name="van Peij N.N.M.E."/>
            <person name="Veenhuis M."/>
            <person name="von Doehren H."/>
            <person name="Wagner C."/>
            <person name="Wortman J.R."/>
            <person name="Bovenberg R.A.L."/>
        </authorList>
    </citation>
    <scope>NUCLEOTIDE SEQUENCE [LARGE SCALE GENOMIC DNA]</scope>
    <source>
        <strain evidence="2">ATCC 28089 / DSM 1075 / NRRL 1951 / Wisconsin 54-1255</strain>
    </source>
</reference>
<evidence type="ECO:0000313" key="2">
    <source>
        <dbReference type="Proteomes" id="UP000000724"/>
    </source>
</evidence>
<dbReference type="HOGENOM" id="CLU_1441497_0_0_1"/>
<keyword evidence="2" id="KW-1185">Reference proteome</keyword>
<proteinExistence type="predicted"/>
<name>B6HBL3_PENRW</name>